<keyword evidence="3" id="KW-0804">Transcription</keyword>
<organism evidence="5 6">
    <name type="scientific">Luteimonas terricola</name>
    <dbReference type="NCBI Taxonomy" id="645597"/>
    <lineage>
        <taxon>Bacteria</taxon>
        <taxon>Pseudomonadati</taxon>
        <taxon>Pseudomonadota</taxon>
        <taxon>Gammaproteobacteria</taxon>
        <taxon>Lysobacterales</taxon>
        <taxon>Lysobacteraceae</taxon>
        <taxon>Luteimonas</taxon>
    </lineage>
</organism>
<proteinExistence type="predicted"/>
<dbReference type="InterPro" id="IPR050204">
    <property type="entry name" value="AraC_XylS_family_regulators"/>
</dbReference>
<evidence type="ECO:0000256" key="2">
    <source>
        <dbReference type="ARBA" id="ARBA00023125"/>
    </source>
</evidence>
<evidence type="ECO:0000313" key="5">
    <source>
        <dbReference type="EMBL" id="GGK07821.1"/>
    </source>
</evidence>
<dbReference type="PANTHER" id="PTHR46796">
    <property type="entry name" value="HTH-TYPE TRANSCRIPTIONAL ACTIVATOR RHAS-RELATED"/>
    <property type="match status" value="1"/>
</dbReference>
<sequence length="310" mass="33612">MQPPVAIDRLSGVLDRFRVRTELHHSGELCGISHFDAGEGYGYLHVLRSGQLDVRHPGARDVPRSMHFDEPTLLFYPRPLTHQFHNPPVDGPEFTCARLCFEGGAANPLARALPPLIALPLARVPGLGAAIELLLAETGQVRCGHRLLADRLFEVVLIQLLRWLLDHPAEAGVSPGLITGLSDPRLACALVAMHEAPGESWTLERMAQVAGMSRTAYVNLFRERVGQTPADYLNDWRIALAQGRLRAGQPMKLLAEQLGYANPSALSRAFKAKVGVSPRAWLGTTGARADAFRIRSSTSSPVSGGIPGPP</sequence>
<dbReference type="PROSITE" id="PS01124">
    <property type="entry name" value="HTH_ARAC_FAMILY_2"/>
    <property type="match status" value="1"/>
</dbReference>
<feature type="domain" description="HTH araC/xylS-type" evidence="4">
    <location>
        <begin position="187"/>
        <end position="284"/>
    </location>
</feature>
<dbReference type="Proteomes" id="UP000599009">
    <property type="component" value="Unassembled WGS sequence"/>
</dbReference>
<keyword evidence="6" id="KW-1185">Reference proteome</keyword>
<keyword evidence="1" id="KW-0805">Transcription regulation</keyword>
<dbReference type="SUPFAM" id="SSF46689">
    <property type="entry name" value="Homeodomain-like"/>
    <property type="match status" value="2"/>
</dbReference>
<gene>
    <name evidence="5" type="ORF">GCM10011394_16380</name>
</gene>
<dbReference type="SMART" id="SM00342">
    <property type="entry name" value="HTH_ARAC"/>
    <property type="match status" value="1"/>
</dbReference>
<dbReference type="EMBL" id="BMME01000001">
    <property type="protein sequence ID" value="GGK07821.1"/>
    <property type="molecule type" value="Genomic_DNA"/>
</dbReference>
<dbReference type="Pfam" id="PF12852">
    <property type="entry name" value="Cupin_6"/>
    <property type="match status" value="1"/>
</dbReference>
<name>A0ABQ2EDR1_9GAMM</name>
<protein>
    <submittedName>
        <fullName evidence="5">AraC family transcriptional regulator</fullName>
    </submittedName>
</protein>
<accession>A0ABQ2EDR1</accession>
<reference evidence="6" key="1">
    <citation type="journal article" date="2019" name="Int. J. Syst. Evol. Microbiol.">
        <title>The Global Catalogue of Microorganisms (GCM) 10K type strain sequencing project: providing services to taxonomists for standard genome sequencing and annotation.</title>
        <authorList>
            <consortium name="The Broad Institute Genomics Platform"/>
            <consortium name="The Broad Institute Genome Sequencing Center for Infectious Disease"/>
            <person name="Wu L."/>
            <person name="Ma J."/>
        </authorList>
    </citation>
    <scope>NUCLEOTIDE SEQUENCE [LARGE SCALE GENOMIC DNA]</scope>
    <source>
        <strain evidence="6">CGMCC 1.8985</strain>
    </source>
</reference>
<dbReference type="RefSeq" id="WP_132986297.1">
    <property type="nucleotide sequence ID" value="NZ_BMME01000001.1"/>
</dbReference>
<evidence type="ECO:0000259" key="4">
    <source>
        <dbReference type="PROSITE" id="PS01124"/>
    </source>
</evidence>
<keyword evidence="2" id="KW-0238">DNA-binding</keyword>
<comment type="caution">
    <text evidence="5">The sequence shown here is derived from an EMBL/GenBank/DDBJ whole genome shotgun (WGS) entry which is preliminary data.</text>
</comment>
<evidence type="ECO:0000313" key="6">
    <source>
        <dbReference type="Proteomes" id="UP000599009"/>
    </source>
</evidence>
<dbReference type="InterPro" id="IPR032783">
    <property type="entry name" value="AraC_lig"/>
</dbReference>
<dbReference type="InterPro" id="IPR018060">
    <property type="entry name" value="HTH_AraC"/>
</dbReference>
<dbReference type="PANTHER" id="PTHR46796:SF7">
    <property type="entry name" value="ARAC FAMILY TRANSCRIPTIONAL REGULATOR"/>
    <property type="match status" value="1"/>
</dbReference>
<dbReference type="Pfam" id="PF12833">
    <property type="entry name" value="HTH_18"/>
    <property type="match status" value="1"/>
</dbReference>
<dbReference type="InterPro" id="IPR009057">
    <property type="entry name" value="Homeodomain-like_sf"/>
</dbReference>
<evidence type="ECO:0000256" key="3">
    <source>
        <dbReference type="ARBA" id="ARBA00023163"/>
    </source>
</evidence>
<dbReference type="Gene3D" id="1.10.10.60">
    <property type="entry name" value="Homeodomain-like"/>
    <property type="match status" value="2"/>
</dbReference>
<evidence type="ECO:0000256" key="1">
    <source>
        <dbReference type="ARBA" id="ARBA00023015"/>
    </source>
</evidence>